<gene>
    <name evidence="2" type="ORF">MKK02DRAFT_32928</name>
</gene>
<evidence type="ECO:0000256" key="1">
    <source>
        <dbReference type="SAM" id="MobiDB-lite"/>
    </source>
</evidence>
<dbReference type="GeneID" id="77727809"/>
<proteinExistence type="predicted"/>
<feature type="compositionally biased region" description="Acidic residues" evidence="1">
    <location>
        <begin position="64"/>
        <end position="74"/>
    </location>
</feature>
<keyword evidence="3" id="KW-1185">Reference proteome</keyword>
<dbReference type="EMBL" id="JAKWFO010000005">
    <property type="protein sequence ID" value="KAI9635531.1"/>
    <property type="molecule type" value="Genomic_DNA"/>
</dbReference>
<accession>A0AA38HAG2</accession>
<evidence type="ECO:0000313" key="3">
    <source>
        <dbReference type="Proteomes" id="UP001164286"/>
    </source>
</evidence>
<protein>
    <recommendedName>
        <fullName evidence="4">Myb-like domain-containing protein</fullName>
    </recommendedName>
</protein>
<feature type="compositionally biased region" description="Polar residues" evidence="1">
    <location>
        <begin position="183"/>
        <end position="203"/>
    </location>
</feature>
<organism evidence="2 3">
    <name type="scientific">Dioszegia hungarica</name>
    <dbReference type="NCBI Taxonomy" id="4972"/>
    <lineage>
        <taxon>Eukaryota</taxon>
        <taxon>Fungi</taxon>
        <taxon>Dikarya</taxon>
        <taxon>Basidiomycota</taxon>
        <taxon>Agaricomycotina</taxon>
        <taxon>Tremellomycetes</taxon>
        <taxon>Tremellales</taxon>
        <taxon>Bulleribasidiaceae</taxon>
        <taxon>Dioszegia</taxon>
    </lineage>
</organism>
<name>A0AA38HAG2_9TREE</name>
<dbReference type="AlphaFoldDB" id="A0AA38HAG2"/>
<feature type="compositionally biased region" description="Low complexity" evidence="1">
    <location>
        <begin position="120"/>
        <end position="131"/>
    </location>
</feature>
<feature type="compositionally biased region" description="Pro residues" evidence="1">
    <location>
        <begin position="79"/>
        <end position="98"/>
    </location>
</feature>
<comment type="caution">
    <text evidence="2">The sequence shown here is derived from an EMBL/GenBank/DDBJ whole genome shotgun (WGS) entry which is preliminary data.</text>
</comment>
<reference evidence="2" key="1">
    <citation type="journal article" date="2022" name="G3 (Bethesda)">
        <title>High quality genome of the basidiomycete yeast Dioszegia hungarica PDD-24b-2 isolated from cloud water.</title>
        <authorList>
            <person name="Jarrige D."/>
            <person name="Haridas S."/>
            <person name="Bleykasten-Grosshans C."/>
            <person name="Joly M."/>
            <person name="Nadalig T."/>
            <person name="Sancelme M."/>
            <person name="Vuilleumier S."/>
            <person name="Grigoriev I.V."/>
            <person name="Amato P."/>
            <person name="Bringel F."/>
        </authorList>
    </citation>
    <scope>NUCLEOTIDE SEQUENCE</scope>
    <source>
        <strain evidence="2">PDD-24b-2</strain>
    </source>
</reference>
<dbReference type="RefSeq" id="XP_052945308.1">
    <property type="nucleotide sequence ID" value="XM_053088604.1"/>
</dbReference>
<evidence type="ECO:0000313" key="2">
    <source>
        <dbReference type="EMBL" id="KAI9635531.1"/>
    </source>
</evidence>
<feature type="region of interest" description="Disordered" evidence="1">
    <location>
        <begin position="49"/>
        <end position="227"/>
    </location>
</feature>
<dbReference type="Proteomes" id="UP001164286">
    <property type="component" value="Unassembled WGS sequence"/>
</dbReference>
<sequence length="309" mass="33412">MSSSLLTYSSSLTIIIHQLLPLYPFLYSCSVMPIGRRGQSVPATELTEIKPLDQALPSPPPDPSQEDSEPEEAMIEAIPSPPAMEIDPPPEIDSPPPIRNMTRNLRKVPRPSYSLRGSADGSQGSVSPPSSDSDDEDFESPSRQPVNRRMMSSSESDGEGEEDGEEAEAEEAGGSDSSSNSGQASTTPSFNTPRRTRSKVTNPLPTPPDTSPVAPSSSPNRKRRLAPYVEIPVKRRRGEGSSSGTSVGYNTGGFTPEESLKLYLDRRPVVEGGRWGPTAISLNRTAQDCLERFKAMDKIIQEMILAGKV</sequence>
<feature type="compositionally biased region" description="Acidic residues" evidence="1">
    <location>
        <begin position="156"/>
        <end position="173"/>
    </location>
</feature>
<evidence type="ECO:0008006" key="4">
    <source>
        <dbReference type="Google" id="ProtNLM"/>
    </source>
</evidence>